<dbReference type="PANTHER" id="PTHR32552:SF74">
    <property type="entry name" value="HYDROXAMATE SIDEROPHORE RECEPTOR FHUE"/>
    <property type="match status" value="1"/>
</dbReference>
<dbReference type="Gene3D" id="2.40.170.20">
    <property type="entry name" value="TonB-dependent receptor, beta-barrel domain"/>
    <property type="match status" value="1"/>
</dbReference>
<dbReference type="InterPro" id="IPR012910">
    <property type="entry name" value="Plug_dom"/>
</dbReference>
<dbReference type="Gene3D" id="3.55.50.30">
    <property type="match status" value="1"/>
</dbReference>
<dbReference type="InterPro" id="IPR000531">
    <property type="entry name" value="Beta-barrel_TonB"/>
</dbReference>
<keyword evidence="7" id="KW-0732">Signal</keyword>
<dbReference type="Gene3D" id="2.170.130.10">
    <property type="entry name" value="TonB-dependent receptor, plug domain"/>
    <property type="match status" value="1"/>
</dbReference>
<evidence type="ECO:0000256" key="5">
    <source>
        <dbReference type="ARBA" id="ARBA00022496"/>
    </source>
</evidence>
<evidence type="ECO:0000259" key="17">
    <source>
        <dbReference type="SMART" id="SM00965"/>
    </source>
</evidence>
<evidence type="ECO:0000256" key="12">
    <source>
        <dbReference type="ARBA" id="ARBA00023170"/>
    </source>
</evidence>
<proteinExistence type="inferred from homology"/>
<dbReference type="GO" id="GO:0015344">
    <property type="term" value="F:siderophore uptake transmembrane transporter activity"/>
    <property type="evidence" value="ECO:0007669"/>
    <property type="project" value="TreeGrafter"/>
</dbReference>
<dbReference type="Pfam" id="PF07715">
    <property type="entry name" value="Plug"/>
    <property type="match status" value="1"/>
</dbReference>
<reference evidence="18 19" key="1">
    <citation type="submission" date="2021-03" db="EMBL/GenBank/DDBJ databases">
        <title>Draft genome sequence of Janthinobacterium sp. strain PLB02 isolated from infected primmorphs (Lubomirskia baicalensis).</title>
        <authorList>
            <person name="Chernogor L.I."/>
            <person name="Belikov S.I."/>
            <person name="Petrushin I.S."/>
        </authorList>
    </citation>
    <scope>NUCLEOTIDE SEQUENCE [LARGE SCALE GENOMIC DNA]</scope>
    <source>
        <strain evidence="18 19">PLB02</strain>
    </source>
</reference>
<feature type="domain" description="Secretin/TonB short N-terminal" evidence="17">
    <location>
        <begin position="82"/>
        <end position="133"/>
    </location>
</feature>
<dbReference type="InterPro" id="IPR037066">
    <property type="entry name" value="Plug_dom_sf"/>
</dbReference>
<dbReference type="InterPro" id="IPR036942">
    <property type="entry name" value="Beta-barrel_TonB_sf"/>
</dbReference>
<name>A0AAJ4T3U9_9BURK</name>
<evidence type="ECO:0000256" key="15">
    <source>
        <dbReference type="PROSITE-ProRule" id="PRU10144"/>
    </source>
</evidence>
<evidence type="ECO:0000256" key="2">
    <source>
        <dbReference type="ARBA" id="ARBA00009810"/>
    </source>
</evidence>
<evidence type="ECO:0000256" key="1">
    <source>
        <dbReference type="ARBA" id="ARBA00004571"/>
    </source>
</evidence>
<dbReference type="InterPro" id="IPR039426">
    <property type="entry name" value="TonB-dep_rcpt-like"/>
</dbReference>
<dbReference type="AlphaFoldDB" id="A0AAJ4T3U9"/>
<feature type="short sequence motif" description="TonB C-terminal box" evidence="15">
    <location>
        <begin position="827"/>
        <end position="844"/>
    </location>
</feature>
<dbReference type="InterPro" id="IPR011662">
    <property type="entry name" value="Secretin/TonB_short_N"/>
</dbReference>
<evidence type="ECO:0000256" key="9">
    <source>
        <dbReference type="ARBA" id="ARBA00023065"/>
    </source>
</evidence>
<evidence type="ECO:0000256" key="14">
    <source>
        <dbReference type="PROSITE-ProRule" id="PRU01360"/>
    </source>
</evidence>
<dbReference type="FunFam" id="2.170.130.10:FF:000010">
    <property type="entry name" value="Ferripyoverdine receptor"/>
    <property type="match status" value="1"/>
</dbReference>
<dbReference type="InterPro" id="IPR010917">
    <property type="entry name" value="TonB_rcpt_CS"/>
</dbReference>
<dbReference type="GO" id="GO:0038023">
    <property type="term" value="F:signaling receptor activity"/>
    <property type="evidence" value="ECO:0007669"/>
    <property type="project" value="InterPro"/>
</dbReference>
<evidence type="ECO:0000256" key="13">
    <source>
        <dbReference type="ARBA" id="ARBA00023237"/>
    </source>
</evidence>
<keyword evidence="12 18" id="KW-0675">Receptor</keyword>
<keyword evidence="11 14" id="KW-0472">Membrane</keyword>
<sequence>MQQTVIEFHPPRTPSQPAHRFRLHLLAAALRGALLSAGLAGVGMAGAQAAEAAKAADAKHSYAIAAGPLNQALYQFASEAGITLSFAPALAEGLLSPGLQGRYALQDGLAALLAGSGLHAIPGATGGYLLRKAGAEAGAAPQVLPAVKVMERRAHDGTTEGSGSYTSRVTSIASKSDQSFREIPQSVSVVTRQQMDDQRLVDISDTLKLTPGIVANRASFNAYNFYSRGFQITSMQIDGGSPLALGAFSYDAQQDMAFYDRMEVMRGASGLLGGIGDPGGIINLARKKPLAERQIITEASLGRWNNRRATVDMTGPLAAEGRLRGRAVAVYEQRDYHLDDRSVEKPQLYGVLEADLGRSSLLTVGASYGRQNDNGYGSGLPRYSDGRNIGLPRSASLTQPWAFNDRTASEVFGQFEHQFGNRWKLKVNLTHSNMDIISDTAFANGAVDPKTGQGPLWGGGRYEVKNRQDVADISLSGTFAVLGRTHEFLAGVDWQRVKARWGTGKPVDNWAVPADVFHRNAWNPDLDVPLSYVFEPWTQEQKAVYGMLRLHPTDRLHLIAGARASRYSFGQVTYLADEQGVLQLDTDTPFSEPTKLTPYGGAIVDVSDKWSAYLSYSSIFKPQALLKAAPLPGTSLPPIRGKSIEAGLKGELMDGLLNATLSVFDVQRKGTGVQDMRYPYTEYPFAGNCCYLAQGKVTSRGVDMELGGELGTGWQGTAGYTYNQTKDESTHTDYSSITPRHMLKVTSAYALPGALSQWKVGGNAIIQSSTYVAGKVDGKAYDFTQGGYAVVGLMAQYRIDPRWTLSLNVNNLFDRVYYERVGSVTNANYYGTPRNWQLTLRGQF</sequence>
<dbReference type="Pfam" id="PF00593">
    <property type="entry name" value="TonB_dep_Rec_b-barrel"/>
    <property type="match status" value="1"/>
</dbReference>
<evidence type="ECO:0000256" key="10">
    <source>
        <dbReference type="ARBA" id="ARBA00023077"/>
    </source>
</evidence>
<dbReference type="SMART" id="SM00965">
    <property type="entry name" value="STN"/>
    <property type="match status" value="1"/>
</dbReference>
<keyword evidence="9" id="KW-0406">Ion transport</keyword>
<keyword evidence="8" id="KW-0408">Iron</keyword>
<keyword evidence="5" id="KW-0410">Iron transport</keyword>
<dbReference type="InterPro" id="IPR010105">
    <property type="entry name" value="TonB_sidphr_rcpt"/>
</dbReference>
<evidence type="ECO:0000256" key="6">
    <source>
        <dbReference type="ARBA" id="ARBA00022692"/>
    </source>
</evidence>
<dbReference type="CDD" id="cd01347">
    <property type="entry name" value="ligand_gated_channel"/>
    <property type="match status" value="1"/>
</dbReference>
<dbReference type="PANTHER" id="PTHR32552">
    <property type="entry name" value="FERRICHROME IRON RECEPTOR-RELATED"/>
    <property type="match status" value="1"/>
</dbReference>
<evidence type="ECO:0000256" key="16">
    <source>
        <dbReference type="RuleBase" id="RU003357"/>
    </source>
</evidence>
<protein>
    <submittedName>
        <fullName evidence="18">TonB-dependent siderophore receptor</fullName>
    </submittedName>
</protein>
<keyword evidence="3 14" id="KW-0813">Transport</keyword>
<comment type="subcellular location">
    <subcellularLocation>
        <location evidence="1 14">Cell outer membrane</location>
        <topology evidence="1 14">Multi-pass membrane protein</topology>
    </subcellularLocation>
</comment>
<dbReference type="GO" id="GO:0009279">
    <property type="term" value="C:cell outer membrane"/>
    <property type="evidence" value="ECO:0007669"/>
    <property type="project" value="UniProtKB-SubCell"/>
</dbReference>
<gene>
    <name evidence="18" type="ORF">J3P46_17290</name>
</gene>
<evidence type="ECO:0000256" key="11">
    <source>
        <dbReference type="ARBA" id="ARBA00023136"/>
    </source>
</evidence>
<dbReference type="Proteomes" id="UP000662821">
    <property type="component" value="Chromosome"/>
</dbReference>
<dbReference type="PROSITE" id="PS01156">
    <property type="entry name" value="TONB_DEPENDENT_REC_2"/>
    <property type="match status" value="1"/>
</dbReference>
<evidence type="ECO:0000256" key="4">
    <source>
        <dbReference type="ARBA" id="ARBA00022452"/>
    </source>
</evidence>
<dbReference type="RefSeq" id="WP_208672409.1">
    <property type="nucleotide sequence ID" value="NZ_CP071520.1"/>
</dbReference>
<evidence type="ECO:0000256" key="7">
    <source>
        <dbReference type="ARBA" id="ARBA00022729"/>
    </source>
</evidence>
<organism evidence="18 19">
    <name type="scientific">Janthinobacterium lividum</name>
    <dbReference type="NCBI Taxonomy" id="29581"/>
    <lineage>
        <taxon>Bacteria</taxon>
        <taxon>Pseudomonadati</taxon>
        <taxon>Pseudomonadota</taxon>
        <taxon>Betaproteobacteria</taxon>
        <taxon>Burkholderiales</taxon>
        <taxon>Oxalobacteraceae</taxon>
        <taxon>Janthinobacterium</taxon>
    </lineage>
</organism>
<keyword evidence="10 16" id="KW-0798">TonB box</keyword>
<evidence type="ECO:0000256" key="3">
    <source>
        <dbReference type="ARBA" id="ARBA00022448"/>
    </source>
</evidence>
<dbReference type="SUPFAM" id="SSF56935">
    <property type="entry name" value="Porins"/>
    <property type="match status" value="1"/>
</dbReference>
<keyword evidence="13 14" id="KW-0998">Cell outer membrane</keyword>
<evidence type="ECO:0000313" key="18">
    <source>
        <dbReference type="EMBL" id="QSX94487.1"/>
    </source>
</evidence>
<dbReference type="GO" id="GO:0015891">
    <property type="term" value="P:siderophore transport"/>
    <property type="evidence" value="ECO:0007669"/>
    <property type="project" value="InterPro"/>
</dbReference>
<accession>A0AAJ4T3U9</accession>
<dbReference type="EMBL" id="CP071520">
    <property type="protein sequence ID" value="QSX94487.1"/>
    <property type="molecule type" value="Genomic_DNA"/>
</dbReference>
<evidence type="ECO:0000313" key="19">
    <source>
        <dbReference type="Proteomes" id="UP000662821"/>
    </source>
</evidence>
<keyword evidence="6 14" id="KW-0812">Transmembrane</keyword>
<dbReference type="PROSITE" id="PS52016">
    <property type="entry name" value="TONB_DEPENDENT_REC_3"/>
    <property type="match status" value="1"/>
</dbReference>
<comment type="similarity">
    <text evidence="2 14 16">Belongs to the TonB-dependent receptor family.</text>
</comment>
<dbReference type="NCBIfam" id="TIGR01783">
    <property type="entry name" value="TonB-siderophor"/>
    <property type="match status" value="1"/>
</dbReference>
<keyword evidence="4 14" id="KW-1134">Transmembrane beta strand</keyword>
<evidence type="ECO:0000256" key="8">
    <source>
        <dbReference type="ARBA" id="ARBA00023004"/>
    </source>
</evidence>